<dbReference type="Proteomes" id="UP000694856">
    <property type="component" value="Chromosome 4"/>
</dbReference>
<dbReference type="InterPro" id="IPR022272">
    <property type="entry name" value="Lipocalin_CS"/>
</dbReference>
<dbReference type="SUPFAM" id="SSF50814">
    <property type="entry name" value="Lipocalins"/>
    <property type="match status" value="1"/>
</dbReference>
<dbReference type="KEGG" id="cfr:116662996"/>
<organism evidence="2 3">
    <name type="scientific">Camelus ferus</name>
    <name type="common">Wild bactrian camel</name>
    <name type="synonym">Camelus bactrianus ferus</name>
    <dbReference type="NCBI Taxonomy" id="419612"/>
    <lineage>
        <taxon>Eukaryota</taxon>
        <taxon>Metazoa</taxon>
        <taxon>Chordata</taxon>
        <taxon>Craniata</taxon>
        <taxon>Vertebrata</taxon>
        <taxon>Euteleostomi</taxon>
        <taxon>Mammalia</taxon>
        <taxon>Eutheria</taxon>
        <taxon>Laurasiatheria</taxon>
        <taxon>Artiodactyla</taxon>
        <taxon>Tylopoda</taxon>
        <taxon>Camelidae</taxon>
        <taxon>Camelus</taxon>
    </lineage>
</organism>
<dbReference type="PANTHER" id="PTHR11430">
    <property type="entry name" value="LIPOCALIN"/>
    <property type="match status" value="1"/>
</dbReference>
<protein>
    <submittedName>
        <fullName evidence="3">Beta-lactoglobulin isoform X1</fullName>
    </submittedName>
</protein>
<dbReference type="AlphaFoldDB" id="A0A8B8ST09"/>
<dbReference type="GO" id="GO:0036094">
    <property type="term" value="F:small molecule binding"/>
    <property type="evidence" value="ECO:0007669"/>
    <property type="project" value="InterPro"/>
</dbReference>
<accession>A0A8B8ST09</accession>
<dbReference type="GO" id="GO:0005615">
    <property type="term" value="C:extracellular space"/>
    <property type="evidence" value="ECO:0007669"/>
    <property type="project" value="TreeGrafter"/>
</dbReference>
<dbReference type="InterPro" id="IPR002345">
    <property type="entry name" value="Lipocalin"/>
</dbReference>
<name>A0A8B8ST09_CAMFR</name>
<evidence type="ECO:0000313" key="3">
    <source>
        <dbReference type="RefSeq" id="XP_032333256.1"/>
    </source>
</evidence>
<dbReference type="PANTHER" id="PTHR11430:SF120">
    <property type="entry name" value="LIPOCALIN_CYTOSOLIC FATTY-ACID BINDING DOMAIN-CONTAINING PROTEIN"/>
    <property type="match status" value="1"/>
</dbReference>
<dbReference type="GeneID" id="116662996"/>
<evidence type="ECO:0000256" key="1">
    <source>
        <dbReference type="ARBA" id="ARBA00006889"/>
    </source>
</evidence>
<dbReference type="PROSITE" id="PS00213">
    <property type="entry name" value="LIPOCALIN"/>
    <property type="match status" value="1"/>
</dbReference>
<dbReference type="Gene3D" id="2.40.128.20">
    <property type="match status" value="1"/>
</dbReference>
<gene>
    <name evidence="3" type="primary">LOC116662996</name>
</gene>
<evidence type="ECO:0000313" key="2">
    <source>
        <dbReference type="Proteomes" id="UP000694856"/>
    </source>
</evidence>
<keyword evidence="2" id="KW-1185">Reference proteome</keyword>
<reference evidence="3" key="1">
    <citation type="submission" date="2025-08" db="UniProtKB">
        <authorList>
            <consortium name="RefSeq"/>
        </authorList>
    </citation>
    <scope>IDENTIFICATION</scope>
    <source>
        <tissue evidence="3">Ear skin</tissue>
    </source>
</reference>
<dbReference type="InterPro" id="IPR012674">
    <property type="entry name" value="Calycin"/>
</dbReference>
<sequence length="234" mass="25536">MIPEFSKSLARTSGLAQVASQCWRMGTEKGHQLPGLSSLWGPAVKVLESGPLLLLILSLGLARAQETLEDVPVQPGFDAQKVEGRWLTVQLAASHAPLAAPDDPLRLALHSIWSRGEDVELVLFWTGEGVCQGLNVTVHPTGLLGQYQSAFKGGGTILLHFVSTDYSHLILYVRFQDDGEVTSLWALLARRMLEDPQWLGQYLAYVSKFHLQEGPVFNLDDQCPPPEASVGATP</sequence>
<dbReference type="RefSeq" id="XP_032333256.1">
    <property type="nucleotide sequence ID" value="XM_032477365.1"/>
</dbReference>
<proteinExistence type="inferred from homology"/>
<comment type="similarity">
    <text evidence="1">Belongs to the calycin superfamily. Lipocalin family.</text>
</comment>